<protein>
    <recommendedName>
        <fullName evidence="3">HNH endonuclease 5 domain-containing protein</fullName>
    </recommendedName>
</protein>
<dbReference type="eggNOG" id="ENOG5032TBK">
    <property type="taxonomic scope" value="Bacteria"/>
</dbReference>
<reference evidence="1 2" key="1">
    <citation type="submission" date="2013-12" db="EMBL/GenBank/DDBJ databases">
        <authorList>
            <consortium name="DOE Joint Genome Institute"/>
            <person name="Eisen J."/>
            <person name="Huntemann M."/>
            <person name="Han J."/>
            <person name="Chen A."/>
            <person name="Kyrpides N."/>
            <person name="Mavromatis K."/>
            <person name="Markowitz V."/>
            <person name="Palaniappan K."/>
            <person name="Ivanova N."/>
            <person name="Schaumberg A."/>
            <person name="Pati A."/>
            <person name="Liolios K."/>
            <person name="Nordberg H.P."/>
            <person name="Cantor M.N."/>
            <person name="Hua S.X."/>
            <person name="Woyke T."/>
        </authorList>
    </citation>
    <scope>NUCLEOTIDE SEQUENCE [LARGE SCALE GENOMIC DNA]</scope>
    <source>
        <strain evidence="2">DSM 18177</strain>
    </source>
</reference>
<dbReference type="GeneID" id="90530403"/>
<gene>
    <name evidence="1" type="ORF">BARVI_12535</name>
</gene>
<dbReference type="AlphaFoldDB" id="W0ET42"/>
<proteinExistence type="predicted"/>
<keyword evidence="2" id="KW-1185">Reference proteome</keyword>
<dbReference type="EMBL" id="CP007034">
    <property type="protein sequence ID" value="AHF14000.1"/>
    <property type="molecule type" value="Genomic_DNA"/>
</dbReference>
<dbReference type="KEGG" id="bvs:BARVI_12535"/>
<dbReference type="OrthoDB" id="791350at2"/>
<evidence type="ECO:0000313" key="2">
    <source>
        <dbReference type="Proteomes" id="UP000018901"/>
    </source>
</evidence>
<dbReference type="HOGENOM" id="CLU_917212_0_0_10"/>
<dbReference type="RefSeq" id="WP_055167405.1">
    <property type="nucleotide sequence ID" value="NZ_CP007034.1"/>
</dbReference>
<sequence length="303" mass="35712">MDRKVYYINMHNNINKLVAYNINIEGDYLCPLCLNTYKEQDVRNVLTEEDVPQHSLGGKRIVLTCKNCNSTCGSEIDIHLLNAIKLREQHLFLPDEKRKIHIEKNGKILNADLQVDEDRTIKLLVNTKKNNPKVWADFHDNILLPNELVNIEDLPLKRDERRISAALIKNAYLLLFARTGYSLLYDTYYDDLRKQILDPDVFHLPDRLWTIQNISIPDGIYLTQDNKYRGFFVIYTLELKFKYRVCVLIPTPMIPYLAATKELEKIDAHTRIKILSLPDLDYLNNDEAIKRLREWCYSWKMKL</sequence>
<dbReference type="Proteomes" id="UP000018901">
    <property type="component" value="Chromosome"/>
</dbReference>
<evidence type="ECO:0008006" key="3">
    <source>
        <dbReference type="Google" id="ProtNLM"/>
    </source>
</evidence>
<evidence type="ECO:0000313" key="1">
    <source>
        <dbReference type="EMBL" id="AHF14000.1"/>
    </source>
</evidence>
<organism evidence="1 2">
    <name type="scientific">Barnesiella viscericola DSM 18177</name>
    <dbReference type="NCBI Taxonomy" id="880074"/>
    <lineage>
        <taxon>Bacteria</taxon>
        <taxon>Pseudomonadati</taxon>
        <taxon>Bacteroidota</taxon>
        <taxon>Bacteroidia</taxon>
        <taxon>Bacteroidales</taxon>
        <taxon>Barnesiellaceae</taxon>
        <taxon>Barnesiella</taxon>
    </lineage>
</organism>
<accession>W0ET42</accession>
<dbReference type="STRING" id="880074.BARVI_12535"/>
<name>W0ET42_9BACT</name>